<evidence type="ECO:0000256" key="1">
    <source>
        <dbReference type="ARBA" id="ARBA00004308"/>
    </source>
</evidence>
<dbReference type="PRINTS" id="PR00314">
    <property type="entry name" value="CLATHRINADPT"/>
</dbReference>
<dbReference type="InterPro" id="IPR036168">
    <property type="entry name" value="AP2_Mu_C_sf"/>
</dbReference>
<dbReference type="InterPro" id="IPR028565">
    <property type="entry name" value="MHD"/>
</dbReference>
<feature type="domain" description="MHD" evidence="5">
    <location>
        <begin position="1"/>
        <end position="204"/>
    </location>
</feature>
<dbReference type="GO" id="GO:0030131">
    <property type="term" value="C:clathrin adaptor complex"/>
    <property type="evidence" value="ECO:0007669"/>
    <property type="project" value="InterPro"/>
</dbReference>
<keyword evidence="3" id="KW-0653">Protein transport</keyword>
<evidence type="ECO:0000313" key="6">
    <source>
        <dbReference type="EMBL" id="KAL0484240.1"/>
    </source>
</evidence>
<evidence type="ECO:0000259" key="5">
    <source>
        <dbReference type="PROSITE" id="PS51072"/>
    </source>
</evidence>
<evidence type="ECO:0000256" key="4">
    <source>
        <dbReference type="ARBA" id="ARBA00023136"/>
    </source>
</evidence>
<keyword evidence="2" id="KW-0813">Transport</keyword>
<dbReference type="PANTHER" id="PTHR10529">
    <property type="entry name" value="AP COMPLEX SUBUNIT MU"/>
    <property type="match status" value="1"/>
</dbReference>
<evidence type="ECO:0000256" key="3">
    <source>
        <dbReference type="ARBA" id="ARBA00022927"/>
    </source>
</evidence>
<dbReference type="GO" id="GO:0006886">
    <property type="term" value="P:intracellular protein transport"/>
    <property type="evidence" value="ECO:0007669"/>
    <property type="project" value="InterPro"/>
</dbReference>
<accession>A0AAW2Z4F6</accession>
<dbReference type="Gene3D" id="2.60.40.1170">
    <property type="entry name" value="Mu homology domain, subdomain B"/>
    <property type="match status" value="2"/>
</dbReference>
<dbReference type="SUPFAM" id="SSF49447">
    <property type="entry name" value="Second domain of Mu2 adaptin subunit (ap50) of ap2 adaptor"/>
    <property type="match status" value="1"/>
</dbReference>
<name>A0AAW2Z4F6_9EUKA</name>
<dbReference type="GO" id="GO:0016192">
    <property type="term" value="P:vesicle-mediated transport"/>
    <property type="evidence" value="ECO:0007669"/>
    <property type="project" value="InterPro"/>
</dbReference>
<evidence type="ECO:0000256" key="2">
    <source>
        <dbReference type="ARBA" id="ARBA00022448"/>
    </source>
</evidence>
<gene>
    <name evidence="6" type="ORF">AKO1_004862</name>
</gene>
<dbReference type="Proteomes" id="UP001431209">
    <property type="component" value="Unassembled WGS sequence"/>
</dbReference>
<reference evidence="6 7" key="1">
    <citation type="submission" date="2024-03" db="EMBL/GenBank/DDBJ databases">
        <title>The Acrasis kona genome and developmental transcriptomes reveal deep origins of eukaryotic multicellular pathways.</title>
        <authorList>
            <person name="Sheikh S."/>
            <person name="Fu C.-J."/>
            <person name="Brown M.W."/>
            <person name="Baldauf S.L."/>
        </authorList>
    </citation>
    <scope>NUCLEOTIDE SEQUENCE [LARGE SCALE GENOMIC DNA]</scope>
    <source>
        <strain evidence="6 7">ATCC MYA-3509</strain>
    </source>
</reference>
<dbReference type="CDD" id="cd09252">
    <property type="entry name" value="AP-3_Mu3_Cterm"/>
    <property type="match status" value="1"/>
</dbReference>
<comment type="caution">
    <text evidence="6">The sequence shown here is derived from an EMBL/GenBank/DDBJ whole genome shotgun (WGS) entry which is preliminary data.</text>
</comment>
<comment type="subcellular location">
    <subcellularLocation>
        <location evidence="1">Endomembrane system</location>
    </subcellularLocation>
</comment>
<proteinExistence type="predicted"/>
<dbReference type="EMBL" id="JAOPGA020001029">
    <property type="protein sequence ID" value="KAL0484240.1"/>
    <property type="molecule type" value="Genomic_DNA"/>
</dbReference>
<dbReference type="PROSITE" id="PS51072">
    <property type="entry name" value="MHD"/>
    <property type="match status" value="1"/>
</dbReference>
<keyword evidence="4" id="KW-0472">Membrane</keyword>
<dbReference type="Pfam" id="PF00928">
    <property type="entry name" value="Adap_comp_sub"/>
    <property type="match status" value="1"/>
</dbReference>
<dbReference type="InterPro" id="IPR050431">
    <property type="entry name" value="Adaptor_comp_med_subunit"/>
</dbReference>
<organism evidence="6 7">
    <name type="scientific">Acrasis kona</name>
    <dbReference type="NCBI Taxonomy" id="1008807"/>
    <lineage>
        <taxon>Eukaryota</taxon>
        <taxon>Discoba</taxon>
        <taxon>Heterolobosea</taxon>
        <taxon>Tetramitia</taxon>
        <taxon>Eutetramitia</taxon>
        <taxon>Acrasidae</taxon>
        <taxon>Acrasis</taxon>
    </lineage>
</organism>
<protein>
    <submittedName>
        <fullName evidence="6">AP-3 complex subunit AP3M1</fullName>
    </submittedName>
</protein>
<sequence length="206" mass="23037">MPDLVLNFKQPQMIEDVSFHPCVRYAKYEQDRTVSFVPPDGDFVLMTYRITNLPMSPIYCRPQLSFSQENNSGNINVMLGVRHTMGKPLEEVKVNIPLPCQIDSHTITCTAGSITFDSLTKRLVWNVGRIDPQDKKTISCSGGVRLPNKSTISKSGAAAVLIDFKVSTVALSGIKVDAVNLKNENYKPYKGVRYQTVAGRFEVRTY</sequence>
<evidence type="ECO:0000313" key="7">
    <source>
        <dbReference type="Proteomes" id="UP001431209"/>
    </source>
</evidence>
<dbReference type="GO" id="GO:0012505">
    <property type="term" value="C:endomembrane system"/>
    <property type="evidence" value="ECO:0007669"/>
    <property type="project" value="UniProtKB-SubCell"/>
</dbReference>
<keyword evidence="7" id="KW-1185">Reference proteome</keyword>
<dbReference type="AlphaFoldDB" id="A0AAW2Z4F6"/>
<dbReference type="InterPro" id="IPR001392">
    <property type="entry name" value="Clathrin_mu"/>
</dbReference>